<keyword evidence="4" id="KW-1185">Reference proteome</keyword>
<evidence type="ECO:0000313" key="3">
    <source>
        <dbReference type="EMBL" id="GAA1554922.1"/>
    </source>
</evidence>
<feature type="compositionally biased region" description="Basic and acidic residues" evidence="1">
    <location>
        <begin position="52"/>
        <end position="69"/>
    </location>
</feature>
<keyword evidence="2" id="KW-0472">Membrane</keyword>
<evidence type="ECO:0008006" key="5">
    <source>
        <dbReference type="Google" id="ProtNLM"/>
    </source>
</evidence>
<organism evidence="3 4">
    <name type="scientific">Kribbella lupini</name>
    <dbReference type="NCBI Taxonomy" id="291602"/>
    <lineage>
        <taxon>Bacteria</taxon>
        <taxon>Bacillati</taxon>
        <taxon>Actinomycetota</taxon>
        <taxon>Actinomycetes</taxon>
        <taxon>Propionibacteriales</taxon>
        <taxon>Kribbellaceae</taxon>
        <taxon>Kribbella</taxon>
    </lineage>
</organism>
<sequence>MTWQLWVLVGAAAVGVVVLVTLRFRSAQHVLDELIDSMEPHAGAESEQQQTKAEHRPEVAARRGDELARHRSRHQLRASFVPRAAHTYRSRH</sequence>
<dbReference type="Proteomes" id="UP001500363">
    <property type="component" value="Unassembled WGS sequence"/>
</dbReference>
<dbReference type="EMBL" id="BAAANC010000004">
    <property type="protein sequence ID" value="GAA1554922.1"/>
    <property type="molecule type" value="Genomic_DNA"/>
</dbReference>
<protein>
    <recommendedName>
        <fullName evidence="5">Secreted protein</fullName>
    </recommendedName>
</protein>
<proteinExistence type="predicted"/>
<evidence type="ECO:0000313" key="4">
    <source>
        <dbReference type="Proteomes" id="UP001500363"/>
    </source>
</evidence>
<keyword evidence="2" id="KW-0812">Transmembrane</keyword>
<reference evidence="3 4" key="1">
    <citation type="journal article" date="2019" name="Int. J. Syst. Evol. Microbiol.">
        <title>The Global Catalogue of Microorganisms (GCM) 10K type strain sequencing project: providing services to taxonomists for standard genome sequencing and annotation.</title>
        <authorList>
            <consortium name="The Broad Institute Genomics Platform"/>
            <consortium name="The Broad Institute Genome Sequencing Center for Infectious Disease"/>
            <person name="Wu L."/>
            <person name="Ma J."/>
        </authorList>
    </citation>
    <scope>NUCLEOTIDE SEQUENCE [LARGE SCALE GENOMIC DNA]</scope>
    <source>
        <strain evidence="3 4">JCM 14303</strain>
    </source>
</reference>
<name>A0ABN2CBD3_9ACTN</name>
<evidence type="ECO:0000256" key="2">
    <source>
        <dbReference type="SAM" id="Phobius"/>
    </source>
</evidence>
<evidence type="ECO:0000256" key="1">
    <source>
        <dbReference type="SAM" id="MobiDB-lite"/>
    </source>
</evidence>
<feature type="region of interest" description="Disordered" evidence="1">
    <location>
        <begin position="39"/>
        <end position="92"/>
    </location>
</feature>
<dbReference type="RefSeq" id="WP_344181851.1">
    <property type="nucleotide sequence ID" value="NZ_BAAANC010000004.1"/>
</dbReference>
<gene>
    <name evidence="3" type="ORF">GCM10009741_69210</name>
</gene>
<accession>A0ABN2CBD3</accession>
<keyword evidence="2" id="KW-1133">Transmembrane helix</keyword>
<comment type="caution">
    <text evidence="3">The sequence shown here is derived from an EMBL/GenBank/DDBJ whole genome shotgun (WGS) entry which is preliminary data.</text>
</comment>
<feature type="transmembrane region" description="Helical" evidence="2">
    <location>
        <begin position="6"/>
        <end position="24"/>
    </location>
</feature>